<reference evidence="2" key="1">
    <citation type="journal article" date="2021" name="Sci. Rep.">
        <title>Diploid genomic architecture of Nitzschia inconspicua, an elite biomass production diatom.</title>
        <authorList>
            <person name="Oliver A."/>
            <person name="Podell S."/>
            <person name="Pinowska A."/>
            <person name="Traller J.C."/>
            <person name="Smith S.R."/>
            <person name="McClure R."/>
            <person name="Beliaev A."/>
            <person name="Bohutskyi P."/>
            <person name="Hill E.A."/>
            <person name="Rabines A."/>
            <person name="Zheng H."/>
            <person name="Allen L.Z."/>
            <person name="Kuo A."/>
            <person name="Grigoriev I.V."/>
            <person name="Allen A.E."/>
            <person name="Hazlebeck D."/>
            <person name="Allen E.E."/>
        </authorList>
    </citation>
    <scope>NUCLEOTIDE SEQUENCE</scope>
    <source>
        <strain evidence="2">Hildebrandi</strain>
    </source>
</reference>
<dbReference type="GO" id="GO:0035539">
    <property type="term" value="F:8-oxo-7,8-dihydrodeoxyguanosine triphosphate pyrophosphatase activity"/>
    <property type="evidence" value="ECO:0007669"/>
    <property type="project" value="TreeGrafter"/>
</dbReference>
<dbReference type="PANTHER" id="PTHR16099:SF5">
    <property type="entry name" value="NUCLEOTIDE TRIPHOSPHATE DIPHOSPHATASE NUDT15"/>
    <property type="match status" value="1"/>
</dbReference>
<dbReference type="CDD" id="cd04678">
    <property type="entry name" value="NUDIX_MTH2_Nudt15"/>
    <property type="match status" value="1"/>
</dbReference>
<dbReference type="PROSITE" id="PS51462">
    <property type="entry name" value="NUDIX"/>
    <property type="match status" value="1"/>
</dbReference>
<accession>A0A9K3PIF5</accession>
<evidence type="ECO:0000313" key="2">
    <source>
        <dbReference type="EMBL" id="KAG7346124.1"/>
    </source>
</evidence>
<dbReference type="InterPro" id="IPR020084">
    <property type="entry name" value="NUDIX_hydrolase_CS"/>
</dbReference>
<protein>
    <submittedName>
        <fullName evidence="2">Mutator protein MutT</fullName>
    </submittedName>
</protein>
<gene>
    <name evidence="2" type="ORF">IV203_005192</name>
</gene>
<dbReference type="EMBL" id="JAGRRH010000021">
    <property type="protein sequence ID" value="KAG7346124.1"/>
    <property type="molecule type" value="Genomic_DNA"/>
</dbReference>
<dbReference type="InterPro" id="IPR000086">
    <property type="entry name" value="NUDIX_hydrolase_dom"/>
</dbReference>
<dbReference type="GO" id="GO:0006203">
    <property type="term" value="P:dGTP catabolic process"/>
    <property type="evidence" value="ECO:0007669"/>
    <property type="project" value="TreeGrafter"/>
</dbReference>
<keyword evidence="3" id="KW-1185">Reference proteome</keyword>
<dbReference type="Pfam" id="PF00293">
    <property type="entry name" value="NUDIX"/>
    <property type="match status" value="1"/>
</dbReference>
<dbReference type="GO" id="GO:0005829">
    <property type="term" value="C:cytosol"/>
    <property type="evidence" value="ECO:0007669"/>
    <property type="project" value="TreeGrafter"/>
</dbReference>
<name>A0A9K3PIF5_9STRA</name>
<reference evidence="2" key="2">
    <citation type="submission" date="2021-04" db="EMBL/GenBank/DDBJ databases">
        <authorList>
            <person name="Podell S."/>
        </authorList>
    </citation>
    <scope>NUCLEOTIDE SEQUENCE</scope>
    <source>
        <strain evidence="2">Hildebrandi</strain>
    </source>
</reference>
<dbReference type="PANTHER" id="PTHR16099">
    <property type="entry name" value="8-OXO-DGTP DIPHOSPHATES NUDT15"/>
    <property type="match status" value="1"/>
</dbReference>
<evidence type="ECO:0000259" key="1">
    <source>
        <dbReference type="PROSITE" id="PS51462"/>
    </source>
</evidence>
<comment type="caution">
    <text evidence="2">The sequence shown here is derived from an EMBL/GenBank/DDBJ whole genome shotgun (WGS) entry which is preliminary data.</text>
</comment>
<organism evidence="2 3">
    <name type="scientific">Nitzschia inconspicua</name>
    <dbReference type="NCBI Taxonomy" id="303405"/>
    <lineage>
        <taxon>Eukaryota</taxon>
        <taxon>Sar</taxon>
        <taxon>Stramenopiles</taxon>
        <taxon>Ochrophyta</taxon>
        <taxon>Bacillariophyta</taxon>
        <taxon>Bacillariophyceae</taxon>
        <taxon>Bacillariophycidae</taxon>
        <taxon>Bacillariales</taxon>
        <taxon>Bacillariaceae</taxon>
        <taxon>Nitzschia</taxon>
    </lineage>
</organism>
<dbReference type="AlphaFoldDB" id="A0A9K3PIF5"/>
<dbReference type="FunFam" id="3.90.79.10:FF:000060">
    <property type="entry name" value="Nudix hydrolase 1"/>
    <property type="match status" value="1"/>
</dbReference>
<evidence type="ECO:0000313" key="3">
    <source>
        <dbReference type="Proteomes" id="UP000693970"/>
    </source>
</evidence>
<feature type="domain" description="Nudix hydrolase" evidence="1">
    <location>
        <begin position="9"/>
        <end position="144"/>
    </location>
</feature>
<dbReference type="OrthoDB" id="447842at2759"/>
<dbReference type="Proteomes" id="UP000693970">
    <property type="component" value="Unassembled WGS sequence"/>
</dbReference>
<sequence length="158" mass="17832">MSNSNPPTVVRVGVGVVVKDPRDPNKVLCGIRKGSHGEGLLALPGGHLELYESWENCACREVLEECNLVLQRPVEFCHVTNDPMPSEQKHYVTIFMMANCEVTNPPQIPRNMEPSKCEGWQSFTWEELHELQKEKKLFGPLDRLVQDSPSTVKDFISS</sequence>
<dbReference type="PROSITE" id="PS00893">
    <property type="entry name" value="NUDIX_BOX"/>
    <property type="match status" value="1"/>
</dbReference>
<proteinExistence type="predicted"/>